<accession>A0A0R1TGI1</accession>
<keyword evidence="3" id="KW-0159">Chromosome partition</keyword>
<dbReference type="STRING" id="1423740.FC36_GL000048"/>
<gene>
    <name evidence="6" type="ORF">FC36_GL000048</name>
</gene>
<reference evidence="6 7" key="1">
    <citation type="journal article" date="2015" name="Genome Announc.">
        <title>Expanding the biotechnology potential of lactobacilli through comparative genomics of 213 strains and associated genera.</title>
        <authorList>
            <person name="Sun Z."/>
            <person name="Harris H.M."/>
            <person name="McCann A."/>
            <person name="Guo C."/>
            <person name="Argimon S."/>
            <person name="Zhang W."/>
            <person name="Yang X."/>
            <person name="Jeffery I.B."/>
            <person name="Cooney J.C."/>
            <person name="Kagawa T.F."/>
            <person name="Liu W."/>
            <person name="Song Y."/>
            <person name="Salvetti E."/>
            <person name="Wrobel A."/>
            <person name="Rasinkangas P."/>
            <person name="Parkhill J."/>
            <person name="Rea M.C."/>
            <person name="O'Sullivan O."/>
            <person name="Ritari J."/>
            <person name="Douillard F.P."/>
            <person name="Paul Ross R."/>
            <person name="Yang R."/>
            <person name="Briner A.E."/>
            <person name="Felis G.E."/>
            <person name="de Vos W.M."/>
            <person name="Barrangou R."/>
            <person name="Klaenhammer T.R."/>
            <person name="Caufield P.W."/>
            <person name="Cui Y."/>
            <person name="Zhang H."/>
            <person name="O'Toole P.W."/>
        </authorList>
    </citation>
    <scope>NUCLEOTIDE SEQUENCE [LARGE SCALE GENOMIC DNA]</scope>
    <source>
        <strain evidence="6 7">DSM 15833</strain>
    </source>
</reference>
<dbReference type="InterPro" id="IPR004437">
    <property type="entry name" value="ParB/RepB/Spo0J"/>
</dbReference>
<evidence type="ECO:0000256" key="1">
    <source>
        <dbReference type="ARBA" id="ARBA00004453"/>
    </source>
</evidence>
<feature type="domain" description="HTH cro/C1-type" evidence="5">
    <location>
        <begin position="111"/>
        <end position="140"/>
    </location>
</feature>
<evidence type="ECO:0000256" key="3">
    <source>
        <dbReference type="ARBA" id="ARBA00022829"/>
    </source>
</evidence>
<organism evidence="6 7">
    <name type="scientific">Ligilactobacillus equi DSM 15833 = JCM 10991</name>
    <dbReference type="NCBI Taxonomy" id="1423740"/>
    <lineage>
        <taxon>Bacteria</taxon>
        <taxon>Bacillati</taxon>
        <taxon>Bacillota</taxon>
        <taxon>Bacilli</taxon>
        <taxon>Lactobacillales</taxon>
        <taxon>Lactobacillaceae</taxon>
        <taxon>Ligilactobacillus</taxon>
    </lineage>
</organism>
<dbReference type="InterPro" id="IPR001387">
    <property type="entry name" value="Cro/C1-type_HTH"/>
</dbReference>
<comment type="subcellular location">
    <subcellularLocation>
        <location evidence="1">Cytoplasm</location>
        <location evidence="1">Nucleoid</location>
    </subcellularLocation>
</comment>
<dbReference type="PROSITE" id="PS50943">
    <property type="entry name" value="HTH_CROC1"/>
    <property type="match status" value="1"/>
</dbReference>
<dbReference type="PANTHER" id="PTHR33375">
    <property type="entry name" value="CHROMOSOME-PARTITIONING PROTEIN PARB-RELATED"/>
    <property type="match status" value="1"/>
</dbReference>
<dbReference type="GO" id="GO:0007059">
    <property type="term" value="P:chromosome segregation"/>
    <property type="evidence" value="ECO:0007669"/>
    <property type="project" value="UniProtKB-KW"/>
</dbReference>
<dbReference type="CDD" id="cd16393">
    <property type="entry name" value="SPO0J_N"/>
    <property type="match status" value="1"/>
</dbReference>
<dbReference type="Pfam" id="PF17762">
    <property type="entry name" value="HTH_ParB"/>
    <property type="match status" value="1"/>
</dbReference>
<evidence type="ECO:0000256" key="2">
    <source>
        <dbReference type="ARBA" id="ARBA00006295"/>
    </source>
</evidence>
<name>A0A0R1TGI1_9LACO</name>
<dbReference type="Gene3D" id="3.90.1530.30">
    <property type="match status" value="1"/>
</dbReference>
<dbReference type="GO" id="GO:0009295">
    <property type="term" value="C:nucleoid"/>
    <property type="evidence" value="ECO:0007669"/>
    <property type="project" value="UniProtKB-SubCell"/>
</dbReference>
<evidence type="ECO:0000259" key="5">
    <source>
        <dbReference type="PROSITE" id="PS50943"/>
    </source>
</evidence>
<protein>
    <submittedName>
        <fullName evidence="6">Chromosome (Plasmid) partitioning protein parb stage 0 sporulation protein j</fullName>
    </submittedName>
</protein>
<dbReference type="GO" id="GO:0045881">
    <property type="term" value="P:positive regulation of sporulation resulting in formation of a cellular spore"/>
    <property type="evidence" value="ECO:0007669"/>
    <property type="project" value="TreeGrafter"/>
</dbReference>
<dbReference type="NCBIfam" id="TIGR00180">
    <property type="entry name" value="parB_part"/>
    <property type="match status" value="1"/>
</dbReference>
<dbReference type="Proteomes" id="UP000051048">
    <property type="component" value="Unassembled WGS sequence"/>
</dbReference>
<evidence type="ECO:0000313" key="7">
    <source>
        <dbReference type="Proteomes" id="UP000051048"/>
    </source>
</evidence>
<dbReference type="InterPro" id="IPR003115">
    <property type="entry name" value="ParB_N"/>
</dbReference>
<dbReference type="SUPFAM" id="SSF110849">
    <property type="entry name" value="ParB/Sulfiredoxin"/>
    <property type="match status" value="1"/>
</dbReference>
<dbReference type="EMBL" id="AZFH01000067">
    <property type="protein sequence ID" value="KRL80214.1"/>
    <property type="molecule type" value="Genomic_DNA"/>
</dbReference>
<sequence>MSEEVHKLALEDIRPNPYQPRKVFSSEALEELAQSIAQNGVFQPILVRKSQIFGYELIAGERRLRASELAGKTTIPAIIRSMDDQEMMEVAILENLQRENLSPLEEAQSYQELIERLNLTQEQLAQKLGKSRPYIANYLRLLGLPSKTKRLLHEGKLSYAQARTLLKVSDAQKIDHLAQEIVNRGLTVKQIDQVVKMPPDVKKTKAQSNSKTDSYQAEAVRILEEKLGTKVKLIPQKKGGKIEISYASVADFNRLLELLEGR</sequence>
<dbReference type="SUPFAM" id="SSF109709">
    <property type="entry name" value="KorB DNA-binding domain-like"/>
    <property type="match status" value="1"/>
</dbReference>
<dbReference type="SMART" id="SM00470">
    <property type="entry name" value="ParB"/>
    <property type="match status" value="1"/>
</dbReference>
<dbReference type="InterPro" id="IPR036086">
    <property type="entry name" value="ParB/Sulfiredoxin_sf"/>
</dbReference>
<proteinExistence type="inferred from homology"/>
<comment type="caution">
    <text evidence="6">The sequence shown here is derived from an EMBL/GenBank/DDBJ whole genome shotgun (WGS) entry which is preliminary data.</text>
</comment>
<dbReference type="Pfam" id="PF23552">
    <property type="entry name" value="ParB_C"/>
    <property type="match status" value="1"/>
</dbReference>
<dbReference type="RefSeq" id="WP_025020413.1">
    <property type="nucleotide sequence ID" value="NZ_AZFH01000067.1"/>
</dbReference>
<dbReference type="FunFam" id="1.10.10.2830:FF:000001">
    <property type="entry name" value="Chromosome partitioning protein ParB"/>
    <property type="match status" value="1"/>
</dbReference>
<dbReference type="OrthoDB" id="9802051at2"/>
<dbReference type="PATRIC" id="fig|1423740.3.peg.52"/>
<keyword evidence="4" id="KW-0238">DNA-binding</keyword>
<dbReference type="PANTHER" id="PTHR33375:SF1">
    <property type="entry name" value="CHROMOSOME-PARTITIONING PROTEIN PARB-RELATED"/>
    <property type="match status" value="1"/>
</dbReference>
<dbReference type="InterPro" id="IPR057240">
    <property type="entry name" value="ParB_dimer_C"/>
</dbReference>
<dbReference type="CDD" id="cd00093">
    <property type="entry name" value="HTH_XRE"/>
    <property type="match status" value="1"/>
</dbReference>
<dbReference type="InterPro" id="IPR050336">
    <property type="entry name" value="Chromosome_partition/occlusion"/>
</dbReference>
<comment type="similarity">
    <text evidence="2">Belongs to the ParB family.</text>
</comment>
<dbReference type="InterPro" id="IPR041468">
    <property type="entry name" value="HTH_ParB/Spo0J"/>
</dbReference>
<dbReference type="Gene3D" id="1.10.10.2830">
    <property type="match status" value="1"/>
</dbReference>
<dbReference type="AlphaFoldDB" id="A0A0R1TGI1"/>
<dbReference type="GO" id="GO:0005694">
    <property type="term" value="C:chromosome"/>
    <property type="evidence" value="ECO:0007669"/>
    <property type="project" value="TreeGrafter"/>
</dbReference>
<evidence type="ECO:0000256" key="4">
    <source>
        <dbReference type="ARBA" id="ARBA00023125"/>
    </source>
</evidence>
<evidence type="ECO:0000313" key="6">
    <source>
        <dbReference type="EMBL" id="KRL80214.1"/>
    </source>
</evidence>
<dbReference type="GO" id="GO:0003677">
    <property type="term" value="F:DNA binding"/>
    <property type="evidence" value="ECO:0007669"/>
    <property type="project" value="UniProtKB-KW"/>
</dbReference>
<dbReference type="Pfam" id="PF02195">
    <property type="entry name" value="ParB_N"/>
    <property type="match status" value="1"/>
</dbReference>
<dbReference type="FunFam" id="3.90.1530.30:FF:000001">
    <property type="entry name" value="Chromosome partitioning protein ParB"/>
    <property type="match status" value="1"/>
</dbReference>